<protein>
    <submittedName>
        <fullName evidence="2">Uncharacterized protein</fullName>
    </submittedName>
</protein>
<dbReference type="AlphaFoldDB" id="K3X0D4"/>
<dbReference type="InterPro" id="IPR036412">
    <property type="entry name" value="HAD-like_sf"/>
</dbReference>
<keyword evidence="3" id="KW-1185">Reference proteome</keyword>
<proteinExistence type="predicted"/>
<accession>K3X0D4</accession>
<dbReference type="HOGENOM" id="CLU_793328_0_0_1"/>
<reference evidence="3" key="2">
    <citation type="submission" date="2010-04" db="EMBL/GenBank/DDBJ databases">
        <authorList>
            <person name="Buell R."/>
            <person name="Hamilton J."/>
            <person name="Hostetler J."/>
        </authorList>
    </citation>
    <scope>NUCLEOTIDE SEQUENCE [LARGE SCALE GENOMIC DNA]</scope>
    <source>
        <strain evidence="3">DAOM:BR144</strain>
    </source>
</reference>
<evidence type="ECO:0000313" key="2">
    <source>
        <dbReference type="EnsemblProtists" id="PYU1_T010683"/>
    </source>
</evidence>
<evidence type="ECO:0000256" key="1">
    <source>
        <dbReference type="SAM" id="MobiDB-lite"/>
    </source>
</evidence>
<dbReference type="eggNOG" id="ENOG502RC0J">
    <property type="taxonomic scope" value="Eukaryota"/>
</dbReference>
<dbReference type="VEuPathDB" id="FungiDB:PYU1_G010660"/>
<feature type="compositionally biased region" description="Low complexity" evidence="1">
    <location>
        <begin position="215"/>
        <end position="243"/>
    </location>
</feature>
<dbReference type="EnsemblProtists" id="PYU1_T010683">
    <property type="protein sequence ID" value="PYU1_T010683"/>
    <property type="gene ID" value="PYU1_G010660"/>
</dbReference>
<dbReference type="EMBL" id="GL376592">
    <property type="status" value="NOT_ANNOTATED_CDS"/>
    <property type="molecule type" value="Genomic_DNA"/>
</dbReference>
<evidence type="ECO:0000313" key="3">
    <source>
        <dbReference type="Proteomes" id="UP000019132"/>
    </source>
</evidence>
<reference evidence="2" key="3">
    <citation type="submission" date="2015-02" db="UniProtKB">
        <authorList>
            <consortium name="EnsemblProtists"/>
        </authorList>
    </citation>
    <scope>IDENTIFICATION</scope>
    <source>
        <strain evidence="2">DAOM BR144</strain>
    </source>
</reference>
<dbReference type="SUPFAM" id="SSF56784">
    <property type="entry name" value="HAD-like"/>
    <property type="match status" value="1"/>
</dbReference>
<feature type="region of interest" description="Disordered" evidence="1">
    <location>
        <begin position="215"/>
        <end position="248"/>
    </location>
</feature>
<reference evidence="3" key="1">
    <citation type="journal article" date="2010" name="Genome Biol.">
        <title>Genome sequence of the necrotrophic plant pathogen Pythium ultimum reveals original pathogenicity mechanisms and effector repertoire.</title>
        <authorList>
            <person name="Levesque C.A."/>
            <person name="Brouwer H."/>
            <person name="Cano L."/>
            <person name="Hamilton J.P."/>
            <person name="Holt C."/>
            <person name="Huitema E."/>
            <person name="Raffaele S."/>
            <person name="Robideau G.P."/>
            <person name="Thines M."/>
            <person name="Win J."/>
            <person name="Zerillo M.M."/>
            <person name="Beakes G.W."/>
            <person name="Boore J.L."/>
            <person name="Busam D."/>
            <person name="Dumas B."/>
            <person name="Ferriera S."/>
            <person name="Fuerstenberg S.I."/>
            <person name="Gachon C.M."/>
            <person name="Gaulin E."/>
            <person name="Govers F."/>
            <person name="Grenville-Briggs L."/>
            <person name="Horner N."/>
            <person name="Hostetler J."/>
            <person name="Jiang R.H."/>
            <person name="Johnson J."/>
            <person name="Krajaejun T."/>
            <person name="Lin H."/>
            <person name="Meijer H.J."/>
            <person name="Moore B."/>
            <person name="Morris P."/>
            <person name="Phuntmart V."/>
            <person name="Puiu D."/>
            <person name="Shetty J."/>
            <person name="Stajich J.E."/>
            <person name="Tripathy S."/>
            <person name="Wawra S."/>
            <person name="van West P."/>
            <person name="Whitty B.R."/>
            <person name="Coutinho P.M."/>
            <person name="Henrissat B."/>
            <person name="Martin F."/>
            <person name="Thomas P.D."/>
            <person name="Tyler B.M."/>
            <person name="De Vries R.P."/>
            <person name="Kamoun S."/>
            <person name="Yandell M."/>
            <person name="Tisserat N."/>
            <person name="Buell C.R."/>
        </authorList>
    </citation>
    <scope>NUCLEOTIDE SEQUENCE</scope>
    <source>
        <strain evidence="3">DAOM:BR144</strain>
    </source>
</reference>
<dbReference type="InParanoid" id="K3X0D4"/>
<dbReference type="Proteomes" id="UP000019132">
    <property type="component" value="Unassembled WGS sequence"/>
</dbReference>
<name>K3X0D4_GLOUD</name>
<sequence>MARNGAAPDALAREMTDILRCRGAKLVCIDFDATFVRVHTGGAWTRSALELRAHVRPLFLALLPLLVRADMRVAVVTFSPQVSLIRDVIALCFPPQIAQQVILRGDDASWQLVHADTVDFVPLWQTNGRHLDRKFKLPFVISAARQASKERCDVVRNRDTVLVDDDAVNIRVAIDSGITGIYFDPHEGETTDEEKELATTPAFDSLMKQLRRLQADTPAASTTSAPAVADEPNPTTIPRTPQRTPKHPTARMVRLMTTPESRFVSTSASASRPGRRRASLINHGGATQHSSRFNLCTPSPVLRLKSTVDMGRPRSKRSIRLMRNIEDDLQDSICSSSSSSSRAEACLECNPWRQWRPRRRERRRSCA</sequence>
<organism evidence="2 3">
    <name type="scientific">Globisporangium ultimum (strain ATCC 200006 / CBS 805.95 / DAOM BR144)</name>
    <name type="common">Pythium ultimum</name>
    <dbReference type="NCBI Taxonomy" id="431595"/>
    <lineage>
        <taxon>Eukaryota</taxon>
        <taxon>Sar</taxon>
        <taxon>Stramenopiles</taxon>
        <taxon>Oomycota</taxon>
        <taxon>Peronosporomycetes</taxon>
        <taxon>Pythiales</taxon>
        <taxon>Pythiaceae</taxon>
        <taxon>Globisporangium</taxon>
    </lineage>
</organism>